<evidence type="ECO:0008006" key="3">
    <source>
        <dbReference type="Google" id="ProtNLM"/>
    </source>
</evidence>
<evidence type="ECO:0000313" key="1">
    <source>
        <dbReference type="EMBL" id="GAC50388.1"/>
    </source>
</evidence>
<dbReference type="AlphaFoldDB" id="L7KRP6"/>
<name>L7KRP6_9ACTN</name>
<accession>L7KRP6</accession>
<dbReference type="EMBL" id="BANR01000024">
    <property type="protein sequence ID" value="GAC50388.1"/>
    <property type="molecule type" value="Genomic_DNA"/>
</dbReference>
<protein>
    <recommendedName>
        <fullName evidence="3">CHAT domain-containing protein</fullName>
    </recommendedName>
</protein>
<sequence>MHLSDDARVWGVTQSINKVHRPLSALDLLLGTARAELNASESELEAEVGWGPELWPMPPRVAIIACEGGVDFRTSETFGLVMAIFNAGAEVVTTTRWTLPSDNGFHKYAGVDSVPGPTTELALAVDTTHEDTDPIRALGDWQRQKLQEWMAAPGPATSPLVWAAAACHTCPPREVVSPRLAVTEKGQSA</sequence>
<dbReference type="Proteomes" id="UP000010988">
    <property type="component" value="Unassembled WGS sequence"/>
</dbReference>
<evidence type="ECO:0000313" key="2">
    <source>
        <dbReference type="Proteomes" id="UP000010988"/>
    </source>
</evidence>
<proteinExistence type="predicted"/>
<comment type="caution">
    <text evidence="1">The sequence shown here is derived from an EMBL/GenBank/DDBJ whole genome shotgun (WGS) entry which is preliminary data.</text>
</comment>
<dbReference type="eggNOG" id="COG0457">
    <property type="taxonomic scope" value="Bacteria"/>
</dbReference>
<organism evidence="1 2">
    <name type="scientific">Gordonia aichiensis NBRC 108223</name>
    <dbReference type="NCBI Taxonomy" id="1220583"/>
    <lineage>
        <taxon>Bacteria</taxon>
        <taxon>Bacillati</taxon>
        <taxon>Actinomycetota</taxon>
        <taxon>Actinomycetes</taxon>
        <taxon>Mycobacteriales</taxon>
        <taxon>Gordoniaceae</taxon>
        <taxon>Gordonia</taxon>
    </lineage>
</organism>
<reference evidence="1 2" key="1">
    <citation type="submission" date="2012-12" db="EMBL/GenBank/DDBJ databases">
        <title>Whole genome shotgun sequence of Gordonia aichiensis NBRC 108223.</title>
        <authorList>
            <person name="Isaki-Nakamura S."/>
            <person name="Hosoyama A."/>
            <person name="Tsuchikane K."/>
            <person name="Ando Y."/>
            <person name="Baba S."/>
            <person name="Ohji S."/>
            <person name="Hamada M."/>
            <person name="Tamura T."/>
            <person name="Yamazoe A."/>
            <person name="Yamazaki S."/>
            <person name="Fujita N."/>
        </authorList>
    </citation>
    <scope>NUCLEOTIDE SEQUENCE [LARGE SCALE GENOMIC DNA]</scope>
    <source>
        <strain evidence="1 2">NBRC 108223</strain>
    </source>
</reference>
<dbReference type="STRING" id="1220583.GOACH_24_00090"/>
<keyword evidence="2" id="KW-1185">Reference proteome</keyword>
<gene>
    <name evidence="1" type="ORF">GOACH_24_00090</name>
</gene>